<name>A0ABZ3JAH4_SPOA4</name>
<dbReference type="NCBIfam" id="TIGR00106">
    <property type="entry name" value="MTH1187 family thiamine-binding protein"/>
    <property type="match status" value="1"/>
</dbReference>
<accession>A0ABZ3JAH4</accession>
<dbReference type="SUPFAM" id="SSF89957">
    <property type="entry name" value="MTH1187/YkoF-like"/>
    <property type="match status" value="1"/>
</dbReference>
<dbReference type="Pfam" id="PF01910">
    <property type="entry name" value="Thiamine_BP"/>
    <property type="match status" value="1"/>
</dbReference>
<dbReference type="Proteomes" id="UP000216052">
    <property type="component" value="Chromosome"/>
</dbReference>
<evidence type="ECO:0000313" key="3">
    <source>
        <dbReference type="EMBL" id="XFO74999.1"/>
    </source>
</evidence>
<evidence type="ECO:0000259" key="2">
    <source>
        <dbReference type="Pfam" id="PF01910"/>
    </source>
</evidence>
<dbReference type="InterPro" id="IPR002767">
    <property type="entry name" value="Thiamine_BP"/>
</dbReference>
<organism evidence="3 4">
    <name type="scientific">Sporomusa acidovorans (strain ATCC 49682 / DSM 3132 / Mol)</name>
    <dbReference type="NCBI Taxonomy" id="1123286"/>
    <lineage>
        <taxon>Bacteria</taxon>
        <taxon>Bacillati</taxon>
        <taxon>Bacillota</taxon>
        <taxon>Negativicutes</taxon>
        <taxon>Selenomonadales</taxon>
        <taxon>Sporomusaceae</taxon>
        <taxon>Sporomusa</taxon>
    </lineage>
</organism>
<dbReference type="PANTHER" id="PTHR33777:SF1">
    <property type="entry name" value="UPF0045 PROTEIN ECM15"/>
    <property type="match status" value="1"/>
</dbReference>
<gene>
    <name evidence="3" type="ORF">SPACI_051100</name>
</gene>
<evidence type="ECO:0000256" key="1">
    <source>
        <dbReference type="ARBA" id="ARBA00010272"/>
    </source>
</evidence>
<feature type="domain" description="Thiamine-binding protein" evidence="2">
    <location>
        <begin position="4"/>
        <end position="95"/>
    </location>
</feature>
<dbReference type="PANTHER" id="PTHR33777">
    <property type="entry name" value="UPF0045 PROTEIN ECM15"/>
    <property type="match status" value="1"/>
</dbReference>
<proteinExistence type="inferred from homology"/>
<protein>
    <recommendedName>
        <fullName evidence="2">Thiamine-binding protein domain-containing protein</fullName>
    </recommendedName>
</protein>
<dbReference type="InterPro" id="IPR051614">
    <property type="entry name" value="UPF0045_domain"/>
</dbReference>
<keyword evidence="4" id="KW-1185">Reference proteome</keyword>
<sequence>MAVVEVTIAPLGTGTPSVSQYVAGCHRVLAKASDVKYQLTPMSTIIEGDLDRILEVIRQMHESPFAAGAQRVSTSIRIDDRRDKELTMAGKVKAVIDKLPGKSS</sequence>
<reference evidence="3" key="1">
    <citation type="submission" date="2024-05" db="EMBL/GenBank/DDBJ databases">
        <title>Isolation and characterization of Sporomusa carbonis sp. nov., a carboxydotrophic hydrogenogen in the genus of Sporomusa isolated from a charcoal burning pile.</title>
        <authorList>
            <person name="Boeer T."/>
            <person name="Rosenbaum F."/>
            <person name="Eysell L."/>
            <person name="Mueller V."/>
            <person name="Daniel R."/>
            <person name="Poehlein A."/>
        </authorList>
    </citation>
    <scope>NUCLEOTIDE SEQUENCE [LARGE SCALE GENOMIC DNA]</scope>
    <source>
        <strain evidence="3">DSM 3132</strain>
    </source>
</reference>
<dbReference type="EMBL" id="CP155571">
    <property type="protein sequence ID" value="XFO74999.1"/>
    <property type="molecule type" value="Genomic_DNA"/>
</dbReference>
<evidence type="ECO:0000313" key="4">
    <source>
        <dbReference type="Proteomes" id="UP000216052"/>
    </source>
</evidence>
<dbReference type="RefSeq" id="WP_093795513.1">
    <property type="nucleotide sequence ID" value="NZ_CP155571.1"/>
</dbReference>
<comment type="similarity">
    <text evidence="1">Belongs to the UPF0045 family.</text>
</comment>
<dbReference type="Gene3D" id="3.30.70.930">
    <property type="match status" value="1"/>
</dbReference>
<dbReference type="InterPro" id="IPR029756">
    <property type="entry name" value="MTH1187/YkoF-like"/>
</dbReference>